<evidence type="ECO:0000256" key="5">
    <source>
        <dbReference type="ARBA" id="ARBA00023136"/>
    </source>
</evidence>
<dbReference type="Gene3D" id="3.80.10.10">
    <property type="entry name" value="Ribonuclease Inhibitor"/>
    <property type="match status" value="1"/>
</dbReference>
<sequence>MCINPDSKIRRMNLSGVKWTLSKVFSPITGLLHLEDFDISRTSLTNIPENSFRYFPALKLMNMAGNSFSEVAQSTFIRIIHFEQKSFPLEYSFGLKFHKEARLELIDLSFNSSHDQNFVIDLVWPKLESKLKHLLQKGNKIVFVGDAKFDLGRQICEEGICAATRCWCTVLIISNSFLESDWCLFEVQSAWNSGC</sequence>
<dbReference type="Proteomes" id="UP001195483">
    <property type="component" value="Unassembled WGS sequence"/>
</dbReference>
<reference evidence="7" key="1">
    <citation type="journal article" date="2021" name="Genome Biol. Evol.">
        <title>A High-Quality Reference Genome for a Parasitic Bivalve with Doubly Uniparental Inheritance (Bivalvia: Unionida).</title>
        <authorList>
            <person name="Smith C.H."/>
        </authorList>
    </citation>
    <scope>NUCLEOTIDE SEQUENCE</scope>
    <source>
        <strain evidence="7">CHS0354</strain>
    </source>
</reference>
<evidence type="ECO:0000256" key="3">
    <source>
        <dbReference type="ARBA" id="ARBA00022729"/>
    </source>
</evidence>
<keyword evidence="3" id="KW-0732">Signal</keyword>
<feature type="domain" description="TIR" evidence="6">
    <location>
        <begin position="102"/>
        <end position="195"/>
    </location>
</feature>
<dbReference type="Pfam" id="PF01582">
    <property type="entry name" value="TIR"/>
    <property type="match status" value="1"/>
</dbReference>
<dbReference type="InterPro" id="IPR000157">
    <property type="entry name" value="TIR_dom"/>
</dbReference>
<evidence type="ECO:0000259" key="6">
    <source>
        <dbReference type="PROSITE" id="PS50104"/>
    </source>
</evidence>
<dbReference type="GO" id="GO:0038023">
    <property type="term" value="F:signaling receptor activity"/>
    <property type="evidence" value="ECO:0007669"/>
    <property type="project" value="TreeGrafter"/>
</dbReference>
<evidence type="ECO:0000313" key="8">
    <source>
        <dbReference type="Proteomes" id="UP001195483"/>
    </source>
</evidence>
<keyword evidence="2" id="KW-0812">Transmembrane</keyword>
<evidence type="ECO:0000256" key="1">
    <source>
        <dbReference type="ARBA" id="ARBA00004167"/>
    </source>
</evidence>
<comment type="caution">
    <text evidence="7">The sequence shown here is derived from an EMBL/GenBank/DDBJ whole genome shotgun (WGS) entry which is preliminary data.</text>
</comment>
<gene>
    <name evidence="7" type="ORF">CHS0354_038588</name>
</gene>
<dbReference type="InterPro" id="IPR032675">
    <property type="entry name" value="LRR_dom_sf"/>
</dbReference>
<reference evidence="7" key="2">
    <citation type="journal article" date="2021" name="Genome Biol. Evol.">
        <title>Developing a high-quality reference genome for a parasitic bivalve with doubly uniparental inheritance (Bivalvia: Unionida).</title>
        <authorList>
            <person name="Smith C.H."/>
        </authorList>
    </citation>
    <scope>NUCLEOTIDE SEQUENCE</scope>
    <source>
        <strain evidence="7">CHS0354</strain>
        <tissue evidence="7">Mantle</tissue>
    </source>
</reference>
<keyword evidence="4" id="KW-1133">Transmembrane helix</keyword>
<dbReference type="InterPro" id="IPR035897">
    <property type="entry name" value="Toll_tir_struct_dom_sf"/>
</dbReference>
<dbReference type="SUPFAM" id="SSF52200">
    <property type="entry name" value="Toll/Interleukin receptor TIR domain"/>
    <property type="match status" value="1"/>
</dbReference>
<name>A0AAE0TFV8_9BIVA</name>
<evidence type="ECO:0000256" key="4">
    <source>
        <dbReference type="ARBA" id="ARBA00022989"/>
    </source>
</evidence>
<keyword evidence="5" id="KW-0472">Membrane</keyword>
<reference evidence="7" key="3">
    <citation type="submission" date="2023-05" db="EMBL/GenBank/DDBJ databases">
        <authorList>
            <person name="Smith C.H."/>
        </authorList>
    </citation>
    <scope>NUCLEOTIDE SEQUENCE</scope>
    <source>
        <strain evidence="7">CHS0354</strain>
        <tissue evidence="7">Mantle</tissue>
    </source>
</reference>
<dbReference type="Gene3D" id="3.40.50.10140">
    <property type="entry name" value="Toll/interleukin-1 receptor homology (TIR) domain"/>
    <property type="match status" value="1"/>
</dbReference>
<evidence type="ECO:0000256" key="2">
    <source>
        <dbReference type="ARBA" id="ARBA00022692"/>
    </source>
</evidence>
<organism evidence="7 8">
    <name type="scientific">Potamilus streckersoni</name>
    <dbReference type="NCBI Taxonomy" id="2493646"/>
    <lineage>
        <taxon>Eukaryota</taxon>
        <taxon>Metazoa</taxon>
        <taxon>Spiralia</taxon>
        <taxon>Lophotrochozoa</taxon>
        <taxon>Mollusca</taxon>
        <taxon>Bivalvia</taxon>
        <taxon>Autobranchia</taxon>
        <taxon>Heteroconchia</taxon>
        <taxon>Palaeoheterodonta</taxon>
        <taxon>Unionida</taxon>
        <taxon>Unionoidea</taxon>
        <taxon>Unionidae</taxon>
        <taxon>Ambleminae</taxon>
        <taxon>Lampsilini</taxon>
        <taxon>Potamilus</taxon>
    </lineage>
</organism>
<dbReference type="PANTHER" id="PTHR24365:SF541">
    <property type="entry name" value="PROTEIN TOLL-RELATED"/>
    <property type="match status" value="1"/>
</dbReference>
<protein>
    <recommendedName>
        <fullName evidence="6">TIR domain-containing protein</fullName>
    </recommendedName>
</protein>
<dbReference type="PROSITE" id="PS50104">
    <property type="entry name" value="TIR"/>
    <property type="match status" value="1"/>
</dbReference>
<dbReference type="SUPFAM" id="SSF52058">
    <property type="entry name" value="L domain-like"/>
    <property type="match status" value="1"/>
</dbReference>
<keyword evidence="8" id="KW-1185">Reference proteome</keyword>
<comment type="subcellular location">
    <subcellularLocation>
        <location evidence="1">Membrane</location>
        <topology evidence="1">Single-pass membrane protein</topology>
    </subcellularLocation>
</comment>
<proteinExistence type="predicted"/>
<dbReference type="GO" id="GO:0005886">
    <property type="term" value="C:plasma membrane"/>
    <property type="evidence" value="ECO:0007669"/>
    <property type="project" value="TreeGrafter"/>
</dbReference>
<dbReference type="EMBL" id="JAEAOA010002242">
    <property type="protein sequence ID" value="KAK3609591.1"/>
    <property type="molecule type" value="Genomic_DNA"/>
</dbReference>
<dbReference type="GO" id="GO:0007165">
    <property type="term" value="P:signal transduction"/>
    <property type="evidence" value="ECO:0007669"/>
    <property type="project" value="InterPro"/>
</dbReference>
<dbReference type="AlphaFoldDB" id="A0AAE0TFV8"/>
<dbReference type="PANTHER" id="PTHR24365">
    <property type="entry name" value="TOLL-LIKE RECEPTOR"/>
    <property type="match status" value="1"/>
</dbReference>
<accession>A0AAE0TFV8</accession>
<evidence type="ECO:0000313" key="7">
    <source>
        <dbReference type="EMBL" id="KAK3609591.1"/>
    </source>
</evidence>